<sequence length="60" mass="6475">MLAGARRLKKFLNSTASKLFVPASPETLTEVTLPVPLSQSTLTSEIELYGVPPLAFNSQL</sequence>
<dbReference type="Proteomes" id="UP000034320">
    <property type="component" value="Unassembled WGS sequence"/>
</dbReference>
<gene>
    <name evidence="1" type="ORF">UV09_C0047G0009</name>
</gene>
<name>A0A0G0Z8Y9_9BACT</name>
<dbReference type="EMBL" id="LCDD01000047">
    <property type="protein sequence ID" value="KKS45142.1"/>
    <property type="molecule type" value="Genomic_DNA"/>
</dbReference>
<evidence type="ECO:0000313" key="2">
    <source>
        <dbReference type="Proteomes" id="UP000034320"/>
    </source>
</evidence>
<accession>A0A0G0Z8Y9</accession>
<reference evidence="1 2" key="1">
    <citation type="journal article" date="2015" name="Nature">
        <title>rRNA introns, odd ribosomes, and small enigmatic genomes across a large radiation of phyla.</title>
        <authorList>
            <person name="Brown C.T."/>
            <person name="Hug L.A."/>
            <person name="Thomas B.C."/>
            <person name="Sharon I."/>
            <person name="Castelle C.J."/>
            <person name="Singh A."/>
            <person name="Wilkins M.J."/>
            <person name="Williams K.H."/>
            <person name="Banfield J.F."/>
        </authorList>
    </citation>
    <scope>NUCLEOTIDE SEQUENCE [LARGE SCALE GENOMIC DNA]</scope>
</reference>
<protein>
    <submittedName>
        <fullName evidence="1">Uncharacterized protein</fullName>
    </submittedName>
</protein>
<comment type="caution">
    <text evidence="1">The sequence shown here is derived from an EMBL/GenBank/DDBJ whole genome shotgun (WGS) entry which is preliminary data.</text>
</comment>
<evidence type="ECO:0000313" key="1">
    <source>
        <dbReference type="EMBL" id="KKS45142.1"/>
    </source>
</evidence>
<organism evidence="1 2">
    <name type="scientific">Candidatus Gottesmanbacteria bacterium GW2011_GWA2_42_18</name>
    <dbReference type="NCBI Taxonomy" id="1618442"/>
    <lineage>
        <taxon>Bacteria</taxon>
        <taxon>Candidatus Gottesmaniibacteriota</taxon>
    </lineage>
</organism>
<dbReference type="AlphaFoldDB" id="A0A0G0Z8Y9"/>
<proteinExistence type="predicted"/>